<keyword evidence="2" id="KW-1185">Reference proteome</keyword>
<proteinExistence type="predicted"/>
<dbReference type="AlphaFoldDB" id="A0A1H4ESG2"/>
<dbReference type="STRING" id="89524.SAMN05444370_11574"/>
<dbReference type="EMBL" id="FNQM01000015">
    <property type="protein sequence ID" value="SEA87857.1"/>
    <property type="molecule type" value="Genomic_DNA"/>
</dbReference>
<gene>
    <name evidence="1" type="ORF">SAMN05444370_11574</name>
</gene>
<evidence type="ECO:0000313" key="2">
    <source>
        <dbReference type="Proteomes" id="UP000198703"/>
    </source>
</evidence>
<protein>
    <submittedName>
        <fullName evidence="1">Uncharacterized protein</fullName>
    </submittedName>
</protein>
<evidence type="ECO:0000313" key="1">
    <source>
        <dbReference type="EMBL" id="SEA87857.1"/>
    </source>
</evidence>
<dbReference type="RefSeq" id="WP_093255465.1">
    <property type="nucleotide sequence ID" value="NZ_FNQM01000015.1"/>
</dbReference>
<name>A0A1H4ESG2_9RHOB</name>
<accession>A0A1H4ESG2</accession>
<reference evidence="1 2" key="1">
    <citation type="submission" date="2016-10" db="EMBL/GenBank/DDBJ databases">
        <authorList>
            <person name="de Groot N.N."/>
        </authorList>
    </citation>
    <scope>NUCLEOTIDE SEQUENCE [LARGE SCALE GENOMIC DNA]</scope>
    <source>
        <strain evidence="1 2">DSM 15345</strain>
    </source>
</reference>
<dbReference type="Proteomes" id="UP000198703">
    <property type="component" value="Unassembled WGS sequence"/>
</dbReference>
<sequence>MTDFCLVNRANVAQFVGAFASREAAIAALNLPADGVARRDPCRDEEPQLWLTEAPETLPRDGAQHVIGPDTPSD</sequence>
<organism evidence="1 2">
    <name type="scientific">Rubrimonas cliftonensis</name>
    <dbReference type="NCBI Taxonomy" id="89524"/>
    <lineage>
        <taxon>Bacteria</taxon>
        <taxon>Pseudomonadati</taxon>
        <taxon>Pseudomonadota</taxon>
        <taxon>Alphaproteobacteria</taxon>
        <taxon>Rhodobacterales</taxon>
        <taxon>Paracoccaceae</taxon>
        <taxon>Rubrimonas</taxon>
    </lineage>
</organism>